<dbReference type="EMBL" id="BGZK01001231">
    <property type="protein sequence ID" value="GBP74994.1"/>
    <property type="molecule type" value="Genomic_DNA"/>
</dbReference>
<evidence type="ECO:0000256" key="1">
    <source>
        <dbReference type="SAM" id="MobiDB-lite"/>
    </source>
</evidence>
<organism evidence="2 3">
    <name type="scientific">Eumeta variegata</name>
    <name type="common">Bagworm moth</name>
    <name type="synonym">Eumeta japonica</name>
    <dbReference type="NCBI Taxonomy" id="151549"/>
    <lineage>
        <taxon>Eukaryota</taxon>
        <taxon>Metazoa</taxon>
        <taxon>Ecdysozoa</taxon>
        <taxon>Arthropoda</taxon>
        <taxon>Hexapoda</taxon>
        <taxon>Insecta</taxon>
        <taxon>Pterygota</taxon>
        <taxon>Neoptera</taxon>
        <taxon>Endopterygota</taxon>
        <taxon>Lepidoptera</taxon>
        <taxon>Glossata</taxon>
        <taxon>Ditrysia</taxon>
        <taxon>Tineoidea</taxon>
        <taxon>Psychidae</taxon>
        <taxon>Oiketicinae</taxon>
        <taxon>Eumeta</taxon>
    </lineage>
</organism>
<name>A0A4C1YJ38_EUMVA</name>
<gene>
    <name evidence="2" type="ORF">EVAR_56285_1</name>
</gene>
<reference evidence="2 3" key="1">
    <citation type="journal article" date="2019" name="Commun. Biol.">
        <title>The bagworm genome reveals a unique fibroin gene that provides high tensile strength.</title>
        <authorList>
            <person name="Kono N."/>
            <person name="Nakamura H."/>
            <person name="Ohtoshi R."/>
            <person name="Tomita M."/>
            <person name="Numata K."/>
            <person name="Arakawa K."/>
        </authorList>
    </citation>
    <scope>NUCLEOTIDE SEQUENCE [LARGE SCALE GENOMIC DNA]</scope>
</reference>
<evidence type="ECO:0000313" key="2">
    <source>
        <dbReference type="EMBL" id="GBP74994.1"/>
    </source>
</evidence>
<accession>A0A4C1YJ38</accession>
<dbReference type="Proteomes" id="UP000299102">
    <property type="component" value="Unassembled WGS sequence"/>
</dbReference>
<proteinExistence type="predicted"/>
<protein>
    <submittedName>
        <fullName evidence="2">Uncharacterized protein</fullName>
    </submittedName>
</protein>
<keyword evidence="3" id="KW-1185">Reference proteome</keyword>
<feature type="region of interest" description="Disordered" evidence="1">
    <location>
        <begin position="1"/>
        <end position="27"/>
    </location>
</feature>
<evidence type="ECO:0000313" key="3">
    <source>
        <dbReference type="Proteomes" id="UP000299102"/>
    </source>
</evidence>
<sequence>MKANDLPAEQSKSATTRTTNSPPTLSPLTSHVGRVRLSVRGYARVFQLQIFAVCDRLTSASKFNYSMSRLPPRSEAAYLITEATSLLNLFDVIRPDAIRSLLSMSLLGTNAKGTSFLKRFTYSLQPLPHIIPPTQPFLVILKAPRWNFKKLNPRKRINSANGPVNFAISRIWERENAPETFAAPARSGRGAATVFDAKPAGAHLERTGAGAARDVRLRVLNYRTDRREATRIVSLSIGHADWPRVATDAGQPMAGGGRGNRVRYLLRR</sequence>
<dbReference type="AlphaFoldDB" id="A0A4C1YJ38"/>
<feature type="compositionally biased region" description="Low complexity" evidence="1">
    <location>
        <begin position="15"/>
        <end position="27"/>
    </location>
</feature>
<comment type="caution">
    <text evidence="2">The sequence shown here is derived from an EMBL/GenBank/DDBJ whole genome shotgun (WGS) entry which is preliminary data.</text>
</comment>